<evidence type="ECO:0000256" key="1">
    <source>
        <dbReference type="SAM" id="Phobius"/>
    </source>
</evidence>
<sequence>MRKQIKNMFAGLSKSTIAHYVISIIFGFMMAFTVFYPIMQEVPYKNELNVDSGEVTYKSVSRKGRKPGLKTESGTDYFTCREFGFSYHDCIPRKKYQKISGKPGRIWWYKQPIFPGLTQKKVVYMEVSGKEYVNREMVKEDNKSTKTWWLWAMPIIFALAFYMIVKDAKRRKSKKYYAFK</sequence>
<protein>
    <recommendedName>
        <fullName evidence="4">DUF3592 domain-containing protein</fullName>
    </recommendedName>
</protein>
<dbReference type="EMBL" id="JBGUAW010000034">
    <property type="protein sequence ID" value="MFA9462638.1"/>
    <property type="molecule type" value="Genomic_DNA"/>
</dbReference>
<evidence type="ECO:0000313" key="2">
    <source>
        <dbReference type="EMBL" id="MFA9462638.1"/>
    </source>
</evidence>
<dbReference type="RefSeq" id="WP_373657426.1">
    <property type="nucleotide sequence ID" value="NZ_JBGUAW010000034.1"/>
</dbReference>
<proteinExistence type="predicted"/>
<dbReference type="Proteomes" id="UP001575181">
    <property type="component" value="Unassembled WGS sequence"/>
</dbReference>
<keyword evidence="1" id="KW-0812">Transmembrane</keyword>
<reference evidence="2 3" key="1">
    <citation type="submission" date="2024-08" db="EMBL/GenBank/DDBJ databases">
        <title>Whole-genome sequencing of halo(alkali)philic microorganisms from hypersaline lakes.</title>
        <authorList>
            <person name="Sorokin D.Y."/>
            <person name="Merkel A.Y."/>
            <person name="Messina E."/>
            <person name="Yakimov M."/>
        </authorList>
    </citation>
    <scope>NUCLEOTIDE SEQUENCE [LARGE SCALE GENOMIC DNA]</scope>
    <source>
        <strain evidence="2 3">Cl-TMA</strain>
    </source>
</reference>
<keyword evidence="3" id="KW-1185">Reference proteome</keyword>
<comment type="caution">
    <text evidence="2">The sequence shown here is derived from an EMBL/GenBank/DDBJ whole genome shotgun (WGS) entry which is preliminary data.</text>
</comment>
<keyword evidence="1" id="KW-1133">Transmembrane helix</keyword>
<feature type="transmembrane region" description="Helical" evidence="1">
    <location>
        <begin position="148"/>
        <end position="165"/>
    </location>
</feature>
<organism evidence="2 3">
    <name type="scientific">Thiohalorhabdus methylotrophus</name>
    <dbReference type="NCBI Taxonomy" id="3242694"/>
    <lineage>
        <taxon>Bacteria</taxon>
        <taxon>Pseudomonadati</taxon>
        <taxon>Pseudomonadota</taxon>
        <taxon>Gammaproteobacteria</taxon>
        <taxon>Thiohalorhabdales</taxon>
        <taxon>Thiohalorhabdaceae</taxon>
        <taxon>Thiohalorhabdus</taxon>
    </lineage>
</organism>
<feature type="transmembrane region" description="Helical" evidence="1">
    <location>
        <begin position="20"/>
        <end position="39"/>
    </location>
</feature>
<accession>A0ABV4U1L7</accession>
<evidence type="ECO:0008006" key="4">
    <source>
        <dbReference type="Google" id="ProtNLM"/>
    </source>
</evidence>
<evidence type="ECO:0000313" key="3">
    <source>
        <dbReference type="Proteomes" id="UP001575181"/>
    </source>
</evidence>
<name>A0ABV4U1L7_9GAMM</name>
<keyword evidence="1" id="KW-0472">Membrane</keyword>
<gene>
    <name evidence="2" type="ORF">ACERLL_17735</name>
</gene>